<proteinExistence type="predicted"/>
<gene>
    <name evidence="1" type="ORF">CFD26_103843</name>
</gene>
<comment type="caution">
    <text evidence="1">The sequence shown here is derived from an EMBL/GenBank/DDBJ whole genome shotgun (WGS) entry which is preliminary data.</text>
</comment>
<accession>A0A3R7LWI3</accession>
<evidence type="ECO:0000313" key="2">
    <source>
        <dbReference type="Proteomes" id="UP000215289"/>
    </source>
</evidence>
<name>A0A3R7LWI3_9EURO</name>
<dbReference type="STRING" id="1245748.A0A3R7LWI3"/>
<dbReference type="AlphaFoldDB" id="A0A3R7LWI3"/>
<organism evidence="1 2">
    <name type="scientific">Aspergillus turcosus</name>
    <dbReference type="NCBI Taxonomy" id="1245748"/>
    <lineage>
        <taxon>Eukaryota</taxon>
        <taxon>Fungi</taxon>
        <taxon>Dikarya</taxon>
        <taxon>Ascomycota</taxon>
        <taxon>Pezizomycotina</taxon>
        <taxon>Eurotiomycetes</taxon>
        <taxon>Eurotiomycetidae</taxon>
        <taxon>Eurotiales</taxon>
        <taxon>Aspergillaceae</taxon>
        <taxon>Aspergillus</taxon>
        <taxon>Aspergillus subgen. Fumigati</taxon>
    </lineage>
</organism>
<reference evidence="1 2" key="1">
    <citation type="submission" date="2018-08" db="EMBL/GenBank/DDBJ databases">
        <title>Draft genome sequences of two Aspergillus turcosus clinical strains isolated from bronchoalveolar lavage fluid: one azole-susceptible and the other azole-resistant.</title>
        <authorList>
            <person name="Parent-Michaud M."/>
            <person name="Dufresne P.J."/>
            <person name="Fournier E."/>
            <person name="Martineau C."/>
            <person name="Moreira S."/>
            <person name="Perkins V."/>
            <person name="De Repentigny L."/>
            <person name="Dufresne S.F."/>
        </authorList>
    </citation>
    <scope>NUCLEOTIDE SEQUENCE [LARGE SCALE GENOMIC DNA]</scope>
    <source>
        <strain evidence="1">HMR AF 1038</strain>
    </source>
</reference>
<dbReference type="Proteomes" id="UP000215289">
    <property type="component" value="Unassembled WGS sequence"/>
</dbReference>
<evidence type="ECO:0000313" key="1">
    <source>
        <dbReference type="EMBL" id="RLL95508.1"/>
    </source>
</evidence>
<sequence>MDVTSLPDDVLDAALTAAAETLIQCLQAMSGLQGAKICIIGGMAVREYMPACRRTFVSAQNPDPAWWPLMLTGACILVQDVDVLLFRPDDPIDNHSIRKKLVSRFPHLFEEGAEFLFFKYEDTDQLNRTWTCLVQVDMIPEYLPPYLPAQAMMLEDVDVRHLPFIDPLDLLAYKIHCSSMRFCDKKRRRDAEDAMRLWRTRYGQEYVPLSEGQRDAIASGVDLMEEYSRQCSWRKWRLRQWVNQ</sequence>
<dbReference type="OrthoDB" id="5421247at2759"/>
<protein>
    <submittedName>
        <fullName evidence="1">Uncharacterized protein</fullName>
    </submittedName>
</protein>
<keyword evidence="2" id="KW-1185">Reference proteome</keyword>
<dbReference type="EMBL" id="NIDN02000149">
    <property type="protein sequence ID" value="RLL95508.1"/>
    <property type="molecule type" value="Genomic_DNA"/>
</dbReference>